<dbReference type="AlphaFoldDB" id="A0A942SVV9"/>
<protein>
    <submittedName>
        <fullName evidence="2">CYTH domain-containing protein</fullName>
    </submittedName>
</protein>
<evidence type="ECO:0000313" key="2">
    <source>
        <dbReference type="EMBL" id="MBS4181109.1"/>
    </source>
</evidence>
<dbReference type="InterPro" id="IPR033469">
    <property type="entry name" value="CYTH-like_dom_sf"/>
</dbReference>
<evidence type="ECO:0000313" key="3">
    <source>
        <dbReference type="EMBL" id="MCH6265180.1"/>
    </source>
</evidence>
<dbReference type="CDD" id="cd07762">
    <property type="entry name" value="CYTH-like_Pase_1"/>
    <property type="match status" value="1"/>
</dbReference>
<reference evidence="2" key="1">
    <citation type="submission" date="2021-05" db="EMBL/GenBank/DDBJ databases">
        <title>Novel Bacillus species.</title>
        <authorList>
            <person name="Liu G."/>
        </authorList>
    </citation>
    <scope>NUCLEOTIDE SEQUENCE</scope>
    <source>
        <strain evidence="2 4">FJAT-50051</strain>
    </source>
</reference>
<sequence>MPQNIEIEFKNMLTKEEYLRLLNDFQIDEINIFSQENHYFDTEDFALKDRRSALRIRLKKNSWEMTLKQPAEIGLLETNQILSEREALEAIQFGRLPLGQIKVIIEEMGIPFSKLVYFGSLATRRAEAAFKKGVLVFDHSIYLNQEDFELEYEAENFHEGQEVFLQLLKNYQIPVRKTENKIRRFYRRKYNL</sequence>
<organism evidence="2">
    <name type="scientific">Neobacillus citreus</name>
    <dbReference type="NCBI Taxonomy" id="2833578"/>
    <lineage>
        <taxon>Bacteria</taxon>
        <taxon>Bacillati</taxon>
        <taxon>Bacillota</taxon>
        <taxon>Bacilli</taxon>
        <taxon>Bacillales</taxon>
        <taxon>Bacillaceae</taxon>
        <taxon>Neobacillus</taxon>
    </lineage>
</organism>
<dbReference type="Gene3D" id="2.40.320.10">
    <property type="entry name" value="Hypothetical Protein Pfu-838710-001"/>
    <property type="match status" value="1"/>
</dbReference>
<dbReference type="SMART" id="SM01118">
    <property type="entry name" value="CYTH"/>
    <property type="match status" value="1"/>
</dbReference>
<dbReference type="Pfam" id="PF01928">
    <property type="entry name" value="CYTH"/>
    <property type="match status" value="1"/>
</dbReference>
<comment type="caution">
    <text evidence="2">The sequence shown here is derived from an EMBL/GenBank/DDBJ whole genome shotgun (WGS) entry which is preliminary data.</text>
</comment>
<feature type="domain" description="CYTH" evidence="1">
    <location>
        <begin position="4"/>
        <end position="192"/>
    </location>
</feature>
<keyword evidence="4" id="KW-1185">Reference proteome</keyword>
<accession>A0A942SVV9</accession>
<evidence type="ECO:0000313" key="4">
    <source>
        <dbReference type="Proteomes" id="UP000677265"/>
    </source>
</evidence>
<dbReference type="EMBL" id="JAGYPE020000008">
    <property type="protein sequence ID" value="MCH6265180.1"/>
    <property type="molecule type" value="Genomic_DNA"/>
</dbReference>
<dbReference type="EMBL" id="JAGYPE010000001">
    <property type="protein sequence ID" value="MBS4181109.1"/>
    <property type="molecule type" value="Genomic_DNA"/>
</dbReference>
<dbReference type="PROSITE" id="PS51707">
    <property type="entry name" value="CYTH"/>
    <property type="match status" value="1"/>
</dbReference>
<dbReference type="Proteomes" id="UP000677265">
    <property type="component" value="Unassembled WGS sequence"/>
</dbReference>
<dbReference type="PIRSF" id="PIRSF012526">
    <property type="entry name" value="CYTH_UCP012526"/>
    <property type="match status" value="1"/>
</dbReference>
<gene>
    <name evidence="3" type="ORF">KHB02_006525</name>
    <name evidence="2" type="ORF">KHB02_06820</name>
</gene>
<dbReference type="InterPro" id="IPR009195">
    <property type="entry name" value="Uncharacterised_YjbK"/>
</dbReference>
<dbReference type="RefSeq" id="WP_213140993.1">
    <property type="nucleotide sequence ID" value="NZ_JAGYPE020000008.1"/>
</dbReference>
<evidence type="ECO:0000259" key="1">
    <source>
        <dbReference type="PROSITE" id="PS51707"/>
    </source>
</evidence>
<name>A0A942SVV9_9BACI</name>
<proteinExistence type="predicted"/>
<dbReference type="InterPro" id="IPR023577">
    <property type="entry name" value="CYTH_domain"/>
</dbReference>
<dbReference type="SUPFAM" id="SSF55154">
    <property type="entry name" value="CYTH-like phosphatases"/>
    <property type="match status" value="1"/>
</dbReference>